<feature type="transmembrane region" description="Helical" evidence="2">
    <location>
        <begin position="301"/>
        <end position="330"/>
    </location>
</feature>
<feature type="compositionally biased region" description="Basic and acidic residues" evidence="1">
    <location>
        <begin position="32"/>
        <end position="44"/>
    </location>
</feature>
<feature type="compositionally biased region" description="Pro residues" evidence="1">
    <location>
        <begin position="202"/>
        <end position="212"/>
    </location>
</feature>
<accession>A0A9P6K769</accession>
<dbReference type="AlphaFoldDB" id="A0A9P6K769"/>
<comment type="caution">
    <text evidence="3">The sequence shown here is derived from an EMBL/GenBank/DDBJ whole genome shotgun (WGS) entry which is preliminary data.</text>
</comment>
<dbReference type="Proteomes" id="UP000723463">
    <property type="component" value="Unassembled WGS sequence"/>
</dbReference>
<feature type="compositionally biased region" description="Polar residues" evidence="1">
    <location>
        <begin position="1"/>
        <end position="13"/>
    </location>
</feature>
<feature type="compositionally biased region" description="Basic and acidic residues" evidence="1">
    <location>
        <begin position="686"/>
        <end position="698"/>
    </location>
</feature>
<feature type="compositionally biased region" description="Basic and acidic residues" evidence="1">
    <location>
        <begin position="125"/>
        <end position="138"/>
    </location>
</feature>
<feature type="region of interest" description="Disordered" evidence="1">
    <location>
        <begin position="685"/>
        <end position="735"/>
    </location>
</feature>
<feature type="transmembrane region" description="Helical" evidence="2">
    <location>
        <begin position="57"/>
        <end position="74"/>
    </location>
</feature>
<sequence length="774" mass="85366">MLLSKLASTSTTEKAPITSTHTTPSPHNSSFHSKDNLNIDRKDSDNKQTTDIVKTLLYARVHGAILAGFIWSVWCCDHYRMTPLVTISVLFAGVLYFLWWFRRSSTTASSISSFPRSFSSKATDDFVTHPPRATREEGGGGTQDPVVSGPPPSILSPSILALASVAAASVSACSVPSAITISVLATQDHHNNNNSSLGMSMPPTPTDPPPPYYHNNNTNESGSDDLTNSGQCMQSAQSDAQLQQMTARSRQQQQRFSRQRLVIHVWGAGASLLGLVSWTIASRSDSLLLSWLSPILEAENLLLLVPFSLWCWIVVTFVWVLYAMATFLLLSRGVLTRYLDVDVDGAGSGVGTSSEQQPLIEEVNVSTIHKERETGLKKEQAERTEQESCVKNVDTEELSEIRQDMGGAQQHIVANAPSLRMLRRSASCRQTADRSSYKGGNSDAIMIKRHRRGPTTTPTKTAHKTWTTSVSLLQQVKHEIQFWSLSLWVLAPTIPRSFNQHHHRPQLQTQQHSTNRNDGKEILSQVPCHPQQYGPVEMKHGGLLSTASSPVPCKDIDESEYDLVLSEEAPGLDRHLASSAVVVATKKEDEGKQRRSQDRLDGGNQGPIQELVQSEDQRSFGQLQLHRPPTRTGFMSQSMPDLHAVKRTMGPSPVASTLARWSRMALDPERLGSIYQYYLRQRASTAKKERQTDGYGDHDDQDPTTSDDSQDDASNSSGVGNNADDDDEADPGMTFVFRSSTLPTVRVGLYSADQKRFWTSSGSIHLSPLPDSYD</sequence>
<protein>
    <recommendedName>
        <fullName evidence="5">Transmembrane protein</fullName>
    </recommendedName>
</protein>
<keyword evidence="4" id="KW-1185">Reference proteome</keyword>
<evidence type="ECO:0000313" key="3">
    <source>
        <dbReference type="EMBL" id="KAF9549530.1"/>
    </source>
</evidence>
<evidence type="ECO:0000256" key="1">
    <source>
        <dbReference type="SAM" id="MobiDB-lite"/>
    </source>
</evidence>
<keyword evidence="2" id="KW-0812">Transmembrane</keyword>
<feature type="transmembrane region" description="Helical" evidence="2">
    <location>
        <begin position="261"/>
        <end position="281"/>
    </location>
</feature>
<keyword evidence="2" id="KW-0472">Membrane</keyword>
<keyword evidence="2" id="KW-1133">Transmembrane helix</keyword>
<feature type="transmembrane region" description="Helical" evidence="2">
    <location>
        <begin position="80"/>
        <end position="101"/>
    </location>
</feature>
<feature type="compositionally biased region" description="Low complexity" evidence="1">
    <location>
        <begin position="703"/>
        <end position="717"/>
    </location>
</feature>
<feature type="compositionally biased region" description="Polar residues" evidence="1">
    <location>
        <begin position="220"/>
        <end position="240"/>
    </location>
</feature>
<dbReference type="EMBL" id="JAAAXW010000018">
    <property type="protein sequence ID" value="KAF9549530.1"/>
    <property type="molecule type" value="Genomic_DNA"/>
</dbReference>
<feature type="region of interest" description="Disordered" evidence="1">
    <location>
        <begin position="584"/>
        <end position="607"/>
    </location>
</feature>
<evidence type="ECO:0008006" key="5">
    <source>
        <dbReference type="Google" id="ProtNLM"/>
    </source>
</evidence>
<feature type="region of interest" description="Disordered" evidence="1">
    <location>
        <begin position="192"/>
        <end position="249"/>
    </location>
</feature>
<feature type="region of interest" description="Disordered" evidence="1">
    <location>
        <begin position="125"/>
        <end position="150"/>
    </location>
</feature>
<evidence type="ECO:0000313" key="4">
    <source>
        <dbReference type="Proteomes" id="UP000723463"/>
    </source>
</evidence>
<organism evidence="3 4">
    <name type="scientific">Mortierella hygrophila</name>
    <dbReference type="NCBI Taxonomy" id="979708"/>
    <lineage>
        <taxon>Eukaryota</taxon>
        <taxon>Fungi</taxon>
        <taxon>Fungi incertae sedis</taxon>
        <taxon>Mucoromycota</taxon>
        <taxon>Mortierellomycotina</taxon>
        <taxon>Mortierellomycetes</taxon>
        <taxon>Mortierellales</taxon>
        <taxon>Mortierellaceae</taxon>
        <taxon>Mortierella</taxon>
    </lineage>
</organism>
<feature type="compositionally biased region" description="Basic and acidic residues" evidence="1">
    <location>
        <begin position="585"/>
        <end position="601"/>
    </location>
</feature>
<proteinExistence type="predicted"/>
<feature type="compositionally biased region" description="Low complexity" evidence="1">
    <location>
        <begin position="16"/>
        <end position="31"/>
    </location>
</feature>
<reference evidence="3" key="1">
    <citation type="journal article" date="2020" name="Fungal Divers.">
        <title>Resolving the Mortierellaceae phylogeny through synthesis of multi-gene phylogenetics and phylogenomics.</title>
        <authorList>
            <person name="Vandepol N."/>
            <person name="Liber J."/>
            <person name="Desiro A."/>
            <person name="Na H."/>
            <person name="Kennedy M."/>
            <person name="Barry K."/>
            <person name="Grigoriev I.V."/>
            <person name="Miller A.N."/>
            <person name="O'Donnell K."/>
            <person name="Stajich J.E."/>
            <person name="Bonito G."/>
        </authorList>
    </citation>
    <scope>NUCLEOTIDE SEQUENCE</scope>
    <source>
        <strain evidence="3">NRRL 2591</strain>
    </source>
</reference>
<feature type="region of interest" description="Disordered" evidence="1">
    <location>
        <begin position="1"/>
        <end position="44"/>
    </location>
</feature>
<evidence type="ECO:0000256" key="2">
    <source>
        <dbReference type="SAM" id="Phobius"/>
    </source>
</evidence>
<gene>
    <name evidence="3" type="ORF">EC957_003480</name>
</gene>
<name>A0A9P6K769_9FUNG</name>